<dbReference type="Proteomes" id="UP000075809">
    <property type="component" value="Unassembled WGS sequence"/>
</dbReference>
<gene>
    <name evidence="4" type="ORF">ALC60_01784</name>
</gene>
<dbReference type="GO" id="GO:0000421">
    <property type="term" value="C:autophagosome membrane"/>
    <property type="evidence" value="ECO:0007669"/>
    <property type="project" value="TreeGrafter"/>
</dbReference>
<evidence type="ECO:0000313" key="5">
    <source>
        <dbReference type="Proteomes" id="UP000075809"/>
    </source>
</evidence>
<proteinExistence type="inferred from homology"/>
<evidence type="ECO:0000256" key="1">
    <source>
        <dbReference type="ARBA" id="ARBA00009063"/>
    </source>
</evidence>
<evidence type="ECO:0000256" key="2">
    <source>
        <dbReference type="SAM" id="Phobius"/>
    </source>
</evidence>
<dbReference type="SMART" id="SM00397">
    <property type="entry name" value="t_SNARE"/>
    <property type="match status" value="1"/>
</dbReference>
<dbReference type="GO" id="GO:0006906">
    <property type="term" value="P:vesicle fusion"/>
    <property type="evidence" value="ECO:0007669"/>
    <property type="project" value="TreeGrafter"/>
</dbReference>
<comment type="similarity">
    <text evidence="1">Belongs to the syntaxin family.</text>
</comment>
<dbReference type="PANTHER" id="PTHR19957">
    <property type="entry name" value="SYNTAXIN"/>
    <property type="match status" value="1"/>
</dbReference>
<feature type="transmembrane region" description="Helical" evidence="2">
    <location>
        <begin position="218"/>
        <end position="238"/>
    </location>
</feature>
<dbReference type="InterPro" id="IPR010989">
    <property type="entry name" value="SNARE"/>
</dbReference>
<dbReference type="GO" id="GO:0031201">
    <property type="term" value="C:SNARE complex"/>
    <property type="evidence" value="ECO:0007669"/>
    <property type="project" value="TreeGrafter"/>
</dbReference>
<name>A0A151XFY3_9HYME</name>
<dbReference type="Gene3D" id="1.20.5.110">
    <property type="match status" value="1"/>
</dbReference>
<dbReference type="GO" id="GO:0006887">
    <property type="term" value="P:exocytosis"/>
    <property type="evidence" value="ECO:0007669"/>
    <property type="project" value="TreeGrafter"/>
</dbReference>
<keyword evidence="2" id="KW-0472">Membrane</keyword>
<dbReference type="GO" id="GO:0006886">
    <property type="term" value="P:intracellular protein transport"/>
    <property type="evidence" value="ECO:0007669"/>
    <property type="project" value="TreeGrafter"/>
</dbReference>
<protein>
    <submittedName>
        <fullName evidence="4">Syntaxin-17</fullName>
    </submittedName>
</protein>
<dbReference type="OrthoDB" id="10035606at2759"/>
<dbReference type="GO" id="GO:0000149">
    <property type="term" value="F:SNARE binding"/>
    <property type="evidence" value="ECO:0007669"/>
    <property type="project" value="TreeGrafter"/>
</dbReference>
<sequence>MSTSLESLTIKQPIRRLEIQINNFNVAIPHHVNLLKRHKNNIKKYQNQHDWEQVRKEHVNVSRIIKQLKELLYQMDTLRAQVLDVDIGKFDKLTTNARSSIMSAIKEYLEMELNFSISPPMSPTNKEIQSDEIQHPLDNRSIQLQAEQENLQRQQTCLHVWNHLQGDIQQLHELFTEFNKVVHDQKEMVDNMEDNIEETQINVTEGANYLRKASAYKVAAYPLAGAMLGTCIGGPIGLIAGLKIGGLAAVGCGILGFTGGSLLKKKQIESRKQEPRLNNSTIDLTSVKKSASCPDDLKQDKKHL</sequence>
<dbReference type="SUPFAM" id="SSF47661">
    <property type="entry name" value="t-snare proteins"/>
    <property type="match status" value="1"/>
</dbReference>
<dbReference type="CDD" id="cd15846">
    <property type="entry name" value="SNARE_syntaxin17"/>
    <property type="match status" value="1"/>
</dbReference>
<dbReference type="PROSITE" id="PS50192">
    <property type="entry name" value="T_SNARE"/>
    <property type="match status" value="1"/>
</dbReference>
<dbReference type="PANTHER" id="PTHR19957:SF139">
    <property type="entry name" value="SYNTAXIN-17"/>
    <property type="match status" value="1"/>
</dbReference>
<dbReference type="InterPro" id="IPR059001">
    <property type="entry name" value="STX17_N"/>
</dbReference>
<keyword evidence="2" id="KW-1133">Transmembrane helix</keyword>
<accession>A0A151XFY3</accession>
<dbReference type="InterPro" id="IPR045242">
    <property type="entry name" value="Syntaxin"/>
</dbReference>
<keyword evidence="2" id="KW-0812">Transmembrane</keyword>
<evidence type="ECO:0000259" key="3">
    <source>
        <dbReference type="PROSITE" id="PS50192"/>
    </source>
</evidence>
<dbReference type="InterPro" id="IPR000727">
    <property type="entry name" value="T_SNARE_dom"/>
</dbReference>
<dbReference type="InterPro" id="IPR028676">
    <property type="entry name" value="STX17_SNARE"/>
</dbReference>
<organism evidence="4 5">
    <name type="scientific">Mycetomoellerius zeteki</name>
    <dbReference type="NCBI Taxonomy" id="64791"/>
    <lineage>
        <taxon>Eukaryota</taxon>
        <taxon>Metazoa</taxon>
        <taxon>Ecdysozoa</taxon>
        <taxon>Arthropoda</taxon>
        <taxon>Hexapoda</taxon>
        <taxon>Insecta</taxon>
        <taxon>Pterygota</taxon>
        <taxon>Neoptera</taxon>
        <taxon>Endopterygota</taxon>
        <taxon>Hymenoptera</taxon>
        <taxon>Apocrita</taxon>
        <taxon>Aculeata</taxon>
        <taxon>Formicoidea</taxon>
        <taxon>Formicidae</taxon>
        <taxon>Myrmicinae</taxon>
        <taxon>Mycetomoellerius</taxon>
    </lineage>
</organism>
<keyword evidence="5" id="KW-1185">Reference proteome</keyword>
<dbReference type="STRING" id="64791.A0A151XFY3"/>
<dbReference type="Pfam" id="PF26585">
    <property type="entry name" value="STX17_N"/>
    <property type="match status" value="1"/>
</dbReference>
<feature type="transmembrane region" description="Helical" evidence="2">
    <location>
        <begin position="244"/>
        <end position="263"/>
    </location>
</feature>
<dbReference type="GO" id="GO:0005886">
    <property type="term" value="C:plasma membrane"/>
    <property type="evidence" value="ECO:0007669"/>
    <property type="project" value="TreeGrafter"/>
</dbReference>
<dbReference type="KEGG" id="mzt:108731223"/>
<feature type="domain" description="T-SNARE coiled-coil homology" evidence="3">
    <location>
        <begin position="164"/>
        <end position="213"/>
    </location>
</feature>
<dbReference type="GO" id="GO:0005484">
    <property type="term" value="F:SNAP receptor activity"/>
    <property type="evidence" value="ECO:0007669"/>
    <property type="project" value="TreeGrafter"/>
</dbReference>
<reference evidence="4 5" key="1">
    <citation type="submission" date="2015-09" db="EMBL/GenBank/DDBJ databases">
        <title>Trachymyrmex zeteki WGS genome.</title>
        <authorList>
            <person name="Nygaard S."/>
            <person name="Hu H."/>
            <person name="Boomsma J."/>
            <person name="Zhang G."/>
        </authorList>
    </citation>
    <scope>NUCLEOTIDE SEQUENCE [LARGE SCALE GENOMIC DNA]</scope>
    <source>
        <strain evidence="4">Tzet28-1</strain>
        <tissue evidence="4">Whole body</tissue>
    </source>
</reference>
<evidence type="ECO:0000313" key="4">
    <source>
        <dbReference type="EMBL" id="KYQ59198.1"/>
    </source>
</evidence>
<dbReference type="EMBL" id="KQ982182">
    <property type="protein sequence ID" value="KYQ59198.1"/>
    <property type="molecule type" value="Genomic_DNA"/>
</dbReference>
<dbReference type="GO" id="GO:0048278">
    <property type="term" value="P:vesicle docking"/>
    <property type="evidence" value="ECO:0007669"/>
    <property type="project" value="TreeGrafter"/>
</dbReference>
<dbReference type="AlphaFoldDB" id="A0A151XFY3"/>
<dbReference type="GO" id="GO:0012505">
    <property type="term" value="C:endomembrane system"/>
    <property type="evidence" value="ECO:0007669"/>
    <property type="project" value="TreeGrafter"/>
</dbReference>